<dbReference type="InterPro" id="IPR036291">
    <property type="entry name" value="NAD(P)-bd_dom_sf"/>
</dbReference>
<evidence type="ECO:0000256" key="2">
    <source>
        <dbReference type="ARBA" id="ARBA00023002"/>
    </source>
</evidence>
<dbReference type="InterPro" id="IPR002347">
    <property type="entry name" value="SDR_fam"/>
</dbReference>
<keyword evidence="2" id="KW-0560">Oxidoreductase</keyword>
<dbReference type="Pfam" id="PF00106">
    <property type="entry name" value="adh_short"/>
    <property type="match status" value="1"/>
</dbReference>
<dbReference type="PANTHER" id="PTHR24322">
    <property type="entry name" value="PKSB"/>
    <property type="match status" value="1"/>
</dbReference>
<name>X1KF15_9ZZZZ</name>
<comment type="caution">
    <text evidence="3">The sequence shown here is derived from an EMBL/GenBank/DDBJ whole genome shotgun (WGS) entry which is preliminary data.</text>
</comment>
<reference evidence="3" key="1">
    <citation type="journal article" date="2014" name="Front. Microbiol.">
        <title>High frequency of phylogenetically diverse reductive dehalogenase-homologous genes in deep subseafloor sedimentary metagenomes.</title>
        <authorList>
            <person name="Kawai M."/>
            <person name="Futagami T."/>
            <person name="Toyoda A."/>
            <person name="Takaki Y."/>
            <person name="Nishi S."/>
            <person name="Hori S."/>
            <person name="Arai W."/>
            <person name="Tsubouchi T."/>
            <person name="Morono Y."/>
            <person name="Uchiyama I."/>
            <person name="Ito T."/>
            <person name="Fujiyama A."/>
            <person name="Inagaki F."/>
            <person name="Takami H."/>
        </authorList>
    </citation>
    <scope>NUCLEOTIDE SEQUENCE</scope>
    <source>
        <strain evidence="3">Expedition CK06-06</strain>
    </source>
</reference>
<evidence type="ECO:0000256" key="1">
    <source>
        <dbReference type="ARBA" id="ARBA00006484"/>
    </source>
</evidence>
<evidence type="ECO:0000313" key="3">
    <source>
        <dbReference type="EMBL" id="GAH80653.1"/>
    </source>
</evidence>
<organism evidence="3">
    <name type="scientific">marine sediment metagenome</name>
    <dbReference type="NCBI Taxonomy" id="412755"/>
    <lineage>
        <taxon>unclassified sequences</taxon>
        <taxon>metagenomes</taxon>
        <taxon>ecological metagenomes</taxon>
    </lineage>
</organism>
<sequence>MSDDKFLTKKVVLITGAGSGFGRAFAIAFANKGANLVLNDINMKGLEETRDLVLKDNNVEILLAQADISECVIKIANEQGIENCFMADIFKYHPSKKYDTITLFENNIGLAGT</sequence>
<dbReference type="GO" id="GO:0016616">
    <property type="term" value="F:oxidoreductase activity, acting on the CH-OH group of donors, NAD or NADP as acceptor"/>
    <property type="evidence" value="ECO:0007669"/>
    <property type="project" value="TreeGrafter"/>
</dbReference>
<proteinExistence type="inferred from homology"/>
<feature type="non-terminal residue" evidence="3">
    <location>
        <position position="113"/>
    </location>
</feature>
<dbReference type="Gene3D" id="3.40.50.720">
    <property type="entry name" value="NAD(P)-binding Rossmann-like Domain"/>
    <property type="match status" value="1"/>
</dbReference>
<gene>
    <name evidence="3" type="ORF">S03H2_59229</name>
</gene>
<dbReference type="GO" id="GO:0005811">
    <property type="term" value="C:lipid droplet"/>
    <property type="evidence" value="ECO:0007669"/>
    <property type="project" value="TreeGrafter"/>
</dbReference>
<accession>X1KF15</accession>
<protein>
    <recommendedName>
        <fullName evidence="4">Short-chain dehydrogenase/reductase SDR</fullName>
    </recommendedName>
</protein>
<dbReference type="AlphaFoldDB" id="X1KF15"/>
<dbReference type="PRINTS" id="PR00081">
    <property type="entry name" value="GDHRDH"/>
</dbReference>
<comment type="similarity">
    <text evidence="1">Belongs to the short-chain dehydrogenases/reductases (SDR) family.</text>
</comment>
<dbReference type="PANTHER" id="PTHR24322:SF736">
    <property type="entry name" value="RETINOL DEHYDROGENASE 10"/>
    <property type="match status" value="1"/>
</dbReference>
<dbReference type="EMBL" id="BARU01038078">
    <property type="protein sequence ID" value="GAH80653.1"/>
    <property type="molecule type" value="Genomic_DNA"/>
</dbReference>
<evidence type="ECO:0008006" key="4">
    <source>
        <dbReference type="Google" id="ProtNLM"/>
    </source>
</evidence>
<dbReference type="SUPFAM" id="SSF51735">
    <property type="entry name" value="NAD(P)-binding Rossmann-fold domains"/>
    <property type="match status" value="1"/>
</dbReference>